<reference evidence="2" key="1">
    <citation type="submission" date="2022-03" db="EMBL/GenBank/DDBJ databases">
        <authorList>
            <person name="Martin H S."/>
        </authorList>
    </citation>
    <scope>NUCLEOTIDE SEQUENCE</scope>
</reference>
<proteinExistence type="predicted"/>
<feature type="compositionally biased region" description="Basic and acidic residues" evidence="1">
    <location>
        <begin position="46"/>
        <end position="55"/>
    </location>
</feature>
<feature type="region of interest" description="Disordered" evidence="1">
    <location>
        <begin position="1"/>
        <end position="24"/>
    </location>
</feature>
<organism evidence="2 3">
    <name type="scientific">Iphiclides podalirius</name>
    <name type="common">scarce swallowtail</name>
    <dbReference type="NCBI Taxonomy" id="110791"/>
    <lineage>
        <taxon>Eukaryota</taxon>
        <taxon>Metazoa</taxon>
        <taxon>Ecdysozoa</taxon>
        <taxon>Arthropoda</taxon>
        <taxon>Hexapoda</taxon>
        <taxon>Insecta</taxon>
        <taxon>Pterygota</taxon>
        <taxon>Neoptera</taxon>
        <taxon>Endopterygota</taxon>
        <taxon>Lepidoptera</taxon>
        <taxon>Glossata</taxon>
        <taxon>Ditrysia</taxon>
        <taxon>Papilionoidea</taxon>
        <taxon>Papilionidae</taxon>
        <taxon>Papilioninae</taxon>
        <taxon>Iphiclides</taxon>
    </lineage>
</organism>
<protein>
    <submittedName>
        <fullName evidence="2">Uncharacterized protein</fullName>
    </submittedName>
</protein>
<dbReference type="Proteomes" id="UP000837857">
    <property type="component" value="Chromosome 3"/>
</dbReference>
<feature type="region of interest" description="Disordered" evidence="1">
    <location>
        <begin position="46"/>
        <end position="69"/>
    </location>
</feature>
<gene>
    <name evidence="2" type="ORF">IPOD504_LOCUS12646</name>
</gene>
<evidence type="ECO:0000313" key="3">
    <source>
        <dbReference type="Proteomes" id="UP000837857"/>
    </source>
</evidence>
<name>A0ABN8ISV4_9NEOP</name>
<accession>A0ABN8ISV4</accession>
<feature type="compositionally biased region" description="Polar residues" evidence="1">
    <location>
        <begin position="1"/>
        <end position="12"/>
    </location>
</feature>
<keyword evidence="3" id="KW-1185">Reference proteome</keyword>
<evidence type="ECO:0000256" key="1">
    <source>
        <dbReference type="SAM" id="MobiDB-lite"/>
    </source>
</evidence>
<evidence type="ECO:0000313" key="2">
    <source>
        <dbReference type="EMBL" id="CAH2063726.1"/>
    </source>
</evidence>
<dbReference type="EMBL" id="OW152815">
    <property type="protein sequence ID" value="CAH2063726.1"/>
    <property type="molecule type" value="Genomic_DNA"/>
</dbReference>
<sequence>MIRATVGSSANDSGGGRLVANDSRDGRFVGDWSVRRAVARMTERRRGAHYGRGEARISPGPVGNPAGGRFTVLSRVRDGIVGERRTKSPISTARAITLLYVVVKAPNNIAEL</sequence>
<feature type="non-terminal residue" evidence="2">
    <location>
        <position position="1"/>
    </location>
</feature>